<gene>
    <name evidence="1" type="ORF">CU635_02055</name>
    <name evidence="2" type="ORF">CVD25_07900</name>
</gene>
<protein>
    <recommendedName>
        <fullName evidence="5">DNA-binding protein</fullName>
    </recommendedName>
</protein>
<comment type="caution">
    <text evidence="1">The sequence shown here is derived from an EMBL/GenBank/DDBJ whole genome shotgun (WGS) entry which is preliminary data.</text>
</comment>
<accession>A0A2N5GS90</accession>
<dbReference type="EMBL" id="PGVA01000003">
    <property type="protein sequence ID" value="PLR86419.1"/>
    <property type="molecule type" value="Genomic_DNA"/>
</dbReference>
<reference evidence="1 3" key="1">
    <citation type="submission" date="2017-11" db="EMBL/GenBank/DDBJ databases">
        <title>Comparitive Functional Genomics of Dry Heat Resistant strains isolated from the Viking Spacecraft.</title>
        <authorList>
            <person name="Seuylemezian A."/>
            <person name="Cooper K."/>
            <person name="Vaishampayan P."/>
        </authorList>
    </citation>
    <scope>NUCLEOTIDE SEQUENCE [LARGE SCALE GENOMIC DNA]</scope>
    <source>
        <strain evidence="1 3">M4.6</strain>
    </source>
</reference>
<sequence length="73" mass="8497">MELHENMEFEMKSGFMPNLSNSDRLKILEVTQGSIVIKMDNSNYRGVFPRDSFQYWIKKGSLVHVGDNKRQSS</sequence>
<organism evidence="1 3">
    <name type="scientific">Bacillus canaveralius</name>
    <dbReference type="NCBI Taxonomy" id="1403243"/>
    <lineage>
        <taxon>Bacteria</taxon>
        <taxon>Bacillati</taxon>
        <taxon>Bacillota</taxon>
        <taxon>Bacilli</taxon>
        <taxon>Bacillales</taxon>
        <taxon>Bacillaceae</taxon>
        <taxon>Bacillus</taxon>
    </lineage>
</organism>
<evidence type="ECO:0000313" key="3">
    <source>
        <dbReference type="Proteomes" id="UP000234951"/>
    </source>
</evidence>
<keyword evidence="4" id="KW-1185">Reference proteome</keyword>
<evidence type="ECO:0000313" key="4">
    <source>
        <dbReference type="Proteomes" id="UP000235114"/>
    </source>
</evidence>
<name>A0A2N5GS90_9BACI</name>
<proteinExistence type="predicted"/>
<reference evidence="2 4" key="2">
    <citation type="submission" date="2017-12" db="EMBL/GenBank/DDBJ databases">
        <title>Comparative Functional Genomics of Dry Heat Resistant strains isolated from the Viking Spacecraft.</title>
        <authorList>
            <person name="Seuylemezian A."/>
            <person name="Cooper K."/>
            <person name="Vaishampayan P."/>
        </authorList>
    </citation>
    <scope>NUCLEOTIDE SEQUENCE [LARGE SCALE GENOMIC DNA]</scope>
    <source>
        <strain evidence="2 4">ATCC 29669</strain>
    </source>
</reference>
<evidence type="ECO:0000313" key="1">
    <source>
        <dbReference type="EMBL" id="PLR86419.1"/>
    </source>
</evidence>
<dbReference type="OrthoDB" id="2890343at2"/>
<dbReference type="AlphaFoldDB" id="A0A2N5GS90"/>
<evidence type="ECO:0000313" key="2">
    <source>
        <dbReference type="EMBL" id="PLR98649.1"/>
    </source>
</evidence>
<evidence type="ECO:0008006" key="5">
    <source>
        <dbReference type="Google" id="ProtNLM"/>
    </source>
</evidence>
<dbReference type="Proteomes" id="UP000234951">
    <property type="component" value="Unassembled WGS sequence"/>
</dbReference>
<dbReference type="Proteomes" id="UP000235114">
    <property type="component" value="Unassembled WGS sequence"/>
</dbReference>
<dbReference type="EMBL" id="PGVD01000021">
    <property type="protein sequence ID" value="PLR98649.1"/>
    <property type="molecule type" value="Genomic_DNA"/>
</dbReference>